<reference evidence="2 3" key="1">
    <citation type="journal article" date="2016" name="Genome Announc.">
        <title>Genome Sequence of Madurella mycetomatis mm55, Isolated from a Human Mycetoma Case in Sudan.</title>
        <authorList>
            <person name="Smit S."/>
            <person name="Derks M.F."/>
            <person name="Bervoets S."/>
            <person name="Fahal A."/>
            <person name="van Leeuwen W."/>
            <person name="van Belkum A."/>
            <person name="van de Sande W.W."/>
        </authorList>
    </citation>
    <scope>NUCLEOTIDE SEQUENCE [LARGE SCALE GENOMIC DNA]</scope>
    <source>
        <strain evidence="3">mm55</strain>
    </source>
</reference>
<feature type="region of interest" description="Disordered" evidence="1">
    <location>
        <begin position="1"/>
        <end position="90"/>
    </location>
</feature>
<feature type="compositionally biased region" description="Low complexity" evidence="1">
    <location>
        <begin position="48"/>
        <end position="62"/>
    </location>
</feature>
<accession>A0A175W4X6</accession>
<evidence type="ECO:0000313" key="3">
    <source>
        <dbReference type="Proteomes" id="UP000078237"/>
    </source>
</evidence>
<dbReference type="AlphaFoldDB" id="A0A175W4X6"/>
<sequence length="227" mass="24407">MFPTKTARLSNPRSPLAVGFSSDEVDEDNSDAATIPPEPVRETDTHSSTDPPSPSKASSPSGSGPGKLYRSVPKSPGRGESPTPPSPSLRAFAHRNSWRQITASPEAPKPMATTHLDPTRLQAVPQPPPNSDVFLANARIIATAHRLADTEALVDFLNGAAQRSLLQVMVHDMVVDSTPEHCHSDFSSLHYWLAAGKGMPTERDLRGGSRRVATLARAVYVLVDQAY</sequence>
<organism evidence="2 3">
    <name type="scientific">Madurella mycetomatis</name>
    <dbReference type="NCBI Taxonomy" id="100816"/>
    <lineage>
        <taxon>Eukaryota</taxon>
        <taxon>Fungi</taxon>
        <taxon>Dikarya</taxon>
        <taxon>Ascomycota</taxon>
        <taxon>Pezizomycotina</taxon>
        <taxon>Sordariomycetes</taxon>
        <taxon>Sordariomycetidae</taxon>
        <taxon>Sordariales</taxon>
        <taxon>Sordariales incertae sedis</taxon>
        <taxon>Madurella</taxon>
    </lineage>
</organism>
<comment type="caution">
    <text evidence="2">The sequence shown here is derived from an EMBL/GenBank/DDBJ whole genome shotgun (WGS) entry which is preliminary data.</text>
</comment>
<dbReference type="VEuPathDB" id="FungiDB:MMYC01_205286"/>
<evidence type="ECO:0000256" key="1">
    <source>
        <dbReference type="SAM" id="MobiDB-lite"/>
    </source>
</evidence>
<dbReference type="EMBL" id="LCTW02000114">
    <property type="protein sequence ID" value="KXX78592.1"/>
    <property type="molecule type" value="Genomic_DNA"/>
</dbReference>
<dbReference type="Proteomes" id="UP000078237">
    <property type="component" value="Unassembled WGS sequence"/>
</dbReference>
<proteinExistence type="predicted"/>
<gene>
    <name evidence="2" type="ORF">MMYC01_205286</name>
</gene>
<protein>
    <submittedName>
        <fullName evidence="2">Uncharacterized protein</fullName>
    </submittedName>
</protein>
<keyword evidence="3" id="KW-1185">Reference proteome</keyword>
<name>A0A175W4X6_9PEZI</name>
<evidence type="ECO:0000313" key="2">
    <source>
        <dbReference type="EMBL" id="KXX78592.1"/>
    </source>
</evidence>